<evidence type="ECO:0000256" key="2">
    <source>
        <dbReference type="ARBA" id="ARBA00007267"/>
    </source>
</evidence>
<sequence>MSNHPYSQLSPFFSNKYEQSPFLAKQHSIPNMQYNYENMLRVDGQWSEIKSDLQMSYNQQSRCSPRKTPLNQQLIKSPNKYPMTLRQTPRRNQELGYEMEIDQGPFSRDNSLKAIQQDPFRSRKLLNFIDSSRPSYNENQNPNIPAFSIPQNILVKEQSSPLMYETLLSPMQQQKQSVRKTPISSQNNQNMESIGFNRNPSHQYYYLQHQQSPKIKPFPVTGIPQHAQVHQDDGRQITRKQESTATNSEIVSEEDQSLISPIHYQKTRSIRLSLIQNNPNYQSEMSHSYQFERYVQQANIHKQDQINQHEDFTHSNIRQEQDMPNAAGYQNFQYNSPAPKQSYNYYYVDTPEYIQSHATASTYQYSQQRNHQSNNLNQGSGLLRLSKCKTTITKKRAKRTAEDKSSPQSLIKQCQPQSENQKKRIIKSEQKGISLMDKIIAQNQSPIAKQKHAKATRANNQNNQVQSASQISPKEIKPKSQNVAPAHSFLVVPTSGATQSTKKCTCSKSKCLKLYCECFANGQVCGLDCGCKDCCNNDDSPDIIQKAKEEIMKRDPKAFEIKVTKDNQGKSIQHRKGCTCKKSGCLKGYCECFQMGVSCTDFCKCSGCANCEKKEDSNKSPRKQVNNGDFMPDIQREVTEKQNTHADHSNCSSHKNEQQRINEPPTTRSSASKRMKTLNK</sequence>
<dbReference type="EMBL" id="CCKQ01009741">
    <property type="protein sequence ID" value="CDW81252.1"/>
    <property type="molecule type" value="Genomic_DNA"/>
</dbReference>
<comment type="similarity">
    <text evidence="2">Belongs to the lin-54 family.</text>
</comment>
<reference evidence="6 7" key="1">
    <citation type="submission" date="2014-06" db="EMBL/GenBank/DDBJ databases">
        <authorList>
            <person name="Swart Estienne"/>
        </authorList>
    </citation>
    <scope>NUCLEOTIDE SEQUENCE [LARGE SCALE GENOMIC DNA]</scope>
    <source>
        <strain evidence="6 7">130c</strain>
    </source>
</reference>
<dbReference type="OrthoDB" id="6283463at2759"/>
<feature type="compositionally biased region" description="Low complexity" evidence="4">
    <location>
        <begin position="458"/>
        <end position="470"/>
    </location>
</feature>
<evidence type="ECO:0000256" key="3">
    <source>
        <dbReference type="ARBA" id="ARBA00023242"/>
    </source>
</evidence>
<feature type="compositionally biased region" description="Polar residues" evidence="4">
    <location>
        <begin position="406"/>
        <end position="419"/>
    </location>
</feature>
<feature type="compositionally biased region" description="Basic residues" evidence="4">
    <location>
        <begin position="671"/>
        <end position="680"/>
    </location>
</feature>
<evidence type="ECO:0000313" key="6">
    <source>
        <dbReference type="EMBL" id="CDW81252.1"/>
    </source>
</evidence>
<feature type="compositionally biased region" description="Basic and acidic residues" evidence="4">
    <location>
        <begin position="634"/>
        <end position="660"/>
    </location>
</feature>
<evidence type="ECO:0000259" key="5">
    <source>
        <dbReference type="PROSITE" id="PS51634"/>
    </source>
</evidence>
<feature type="region of interest" description="Disordered" evidence="4">
    <location>
        <begin position="229"/>
        <end position="252"/>
    </location>
</feature>
<feature type="compositionally biased region" description="Basic and acidic residues" evidence="4">
    <location>
        <begin position="229"/>
        <end position="242"/>
    </location>
</feature>
<dbReference type="InterPro" id="IPR033467">
    <property type="entry name" value="Tesmin/TSO1-like_CXC"/>
</dbReference>
<comment type="subcellular location">
    <subcellularLocation>
        <location evidence="1">Nucleus</location>
    </subcellularLocation>
</comment>
<feature type="region of interest" description="Disordered" evidence="4">
    <location>
        <begin position="392"/>
        <end position="425"/>
    </location>
</feature>
<dbReference type="InterPro" id="IPR028307">
    <property type="entry name" value="Lin-54_fam"/>
</dbReference>
<dbReference type="GO" id="GO:0006355">
    <property type="term" value="P:regulation of DNA-templated transcription"/>
    <property type="evidence" value="ECO:0007669"/>
    <property type="project" value="TreeGrafter"/>
</dbReference>
<feature type="region of interest" description="Disordered" evidence="4">
    <location>
        <begin position="611"/>
        <end position="680"/>
    </location>
</feature>
<gene>
    <name evidence="6" type="primary">Contig6418.g298</name>
    <name evidence="6" type="ORF">STYLEM_10265</name>
</gene>
<dbReference type="PANTHER" id="PTHR12446:SF34">
    <property type="entry name" value="PROTEIN LIN-54 HOMOLOG"/>
    <property type="match status" value="1"/>
</dbReference>
<proteinExistence type="inferred from homology"/>
<feature type="region of interest" description="Disordered" evidence="4">
    <location>
        <begin position="446"/>
        <end position="482"/>
    </location>
</feature>
<feature type="compositionally biased region" description="Polar residues" evidence="4">
    <location>
        <begin position="661"/>
        <end position="670"/>
    </location>
</feature>
<dbReference type="GO" id="GO:0005634">
    <property type="term" value="C:nucleus"/>
    <property type="evidence" value="ECO:0007669"/>
    <property type="project" value="UniProtKB-SubCell"/>
</dbReference>
<keyword evidence="3" id="KW-0539">Nucleus</keyword>
<evidence type="ECO:0000313" key="7">
    <source>
        <dbReference type="Proteomes" id="UP000039865"/>
    </source>
</evidence>
<dbReference type="AlphaFoldDB" id="A0A078AIC0"/>
<dbReference type="InterPro" id="IPR005172">
    <property type="entry name" value="CRC"/>
</dbReference>
<name>A0A078AIC0_STYLE</name>
<dbReference type="PANTHER" id="PTHR12446">
    <property type="entry name" value="TESMIN/TSO1-RELATED"/>
    <property type="match status" value="1"/>
</dbReference>
<dbReference type="Proteomes" id="UP000039865">
    <property type="component" value="Unassembled WGS sequence"/>
</dbReference>
<evidence type="ECO:0000256" key="4">
    <source>
        <dbReference type="SAM" id="MobiDB-lite"/>
    </source>
</evidence>
<dbReference type="Pfam" id="PF03638">
    <property type="entry name" value="TCR"/>
    <property type="match status" value="2"/>
</dbReference>
<dbReference type="PROSITE" id="PS51634">
    <property type="entry name" value="CRC"/>
    <property type="match status" value="1"/>
</dbReference>
<accession>A0A078AIC0</accession>
<organism evidence="6 7">
    <name type="scientific">Stylonychia lemnae</name>
    <name type="common">Ciliate</name>
    <dbReference type="NCBI Taxonomy" id="5949"/>
    <lineage>
        <taxon>Eukaryota</taxon>
        <taxon>Sar</taxon>
        <taxon>Alveolata</taxon>
        <taxon>Ciliophora</taxon>
        <taxon>Intramacronucleata</taxon>
        <taxon>Spirotrichea</taxon>
        <taxon>Stichotrichia</taxon>
        <taxon>Sporadotrichida</taxon>
        <taxon>Oxytrichidae</taxon>
        <taxon>Stylonychinae</taxon>
        <taxon>Stylonychia</taxon>
    </lineage>
</organism>
<protein>
    <recommendedName>
        <fullName evidence="5">CRC domain-containing protein</fullName>
    </recommendedName>
</protein>
<feature type="domain" description="CRC" evidence="5">
    <location>
        <begin position="500"/>
        <end position="613"/>
    </location>
</feature>
<dbReference type="InParanoid" id="A0A078AIC0"/>
<evidence type="ECO:0000256" key="1">
    <source>
        <dbReference type="ARBA" id="ARBA00004123"/>
    </source>
</evidence>
<dbReference type="SMART" id="SM01114">
    <property type="entry name" value="CXC"/>
    <property type="match status" value="2"/>
</dbReference>
<keyword evidence="7" id="KW-1185">Reference proteome</keyword>